<evidence type="ECO:0000256" key="1">
    <source>
        <dbReference type="ARBA" id="ARBA00022714"/>
    </source>
</evidence>
<reference evidence="6 7" key="1">
    <citation type="submission" date="2012-12" db="EMBL/GenBank/DDBJ databases">
        <title>Genome assembly of Fulvivirga imtechensis AK7.</title>
        <authorList>
            <person name="Nupur N."/>
            <person name="Khatri I."/>
            <person name="Kumar R."/>
            <person name="Subramanian S."/>
            <person name="Pinnaka A."/>
        </authorList>
    </citation>
    <scope>NUCLEOTIDE SEQUENCE [LARGE SCALE GENOMIC DNA]</scope>
    <source>
        <strain evidence="6 7">AK7</strain>
    </source>
</reference>
<dbReference type="STRING" id="1237149.C900_00465"/>
<keyword evidence="3" id="KW-0408">Iron</keyword>
<dbReference type="InterPro" id="IPR036922">
    <property type="entry name" value="Rieske_2Fe-2S_sf"/>
</dbReference>
<evidence type="ECO:0000256" key="3">
    <source>
        <dbReference type="ARBA" id="ARBA00023004"/>
    </source>
</evidence>
<proteinExistence type="predicted"/>
<dbReference type="Gene3D" id="2.102.10.10">
    <property type="entry name" value="Rieske [2Fe-2S] iron-sulphur domain"/>
    <property type="match status" value="1"/>
</dbReference>
<protein>
    <submittedName>
        <fullName evidence="6">FAD dependent oxidoreductase</fullName>
    </submittedName>
</protein>
<comment type="caution">
    <text evidence="6">The sequence shown here is derived from an EMBL/GenBank/DDBJ whole genome shotgun (WGS) entry which is preliminary data.</text>
</comment>
<accession>L8JHN4</accession>
<dbReference type="Pfam" id="PF00355">
    <property type="entry name" value="Rieske"/>
    <property type="match status" value="1"/>
</dbReference>
<evidence type="ECO:0000259" key="5">
    <source>
        <dbReference type="PROSITE" id="PS51296"/>
    </source>
</evidence>
<evidence type="ECO:0000313" key="6">
    <source>
        <dbReference type="EMBL" id="ELR68366.1"/>
    </source>
</evidence>
<name>L8JHN4_9BACT</name>
<evidence type="ECO:0000256" key="4">
    <source>
        <dbReference type="ARBA" id="ARBA00023014"/>
    </source>
</evidence>
<keyword evidence="7" id="KW-1185">Reference proteome</keyword>
<dbReference type="GO" id="GO:0051537">
    <property type="term" value="F:2 iron, 2 sulfur cluster binding"/>
    <property type="evidence" value="ECO:0007669"/>
    <property type="project" value="UniProtKB-KW"/>
</dbReference>
<dbReference type="InterPro" id="IPR017941">
    <property type="entry name" value="Rieske_2Fe-2S"/>
</dbReference>
<evidence type="ECO:0000256" key="2">
    <source>
        <dbReference type="ARBA" id="ARBA00022723"/>
    </source>
</evidence>
<sequence length="54" mass="6151">MSCVVHWNNAEKTWDCPCHGSRFKADGTILEGPVLHPLHEIQMKGDKLKVKHVE</sequence>
<feature type="domain" description="Rieske" evidence="5">
    <location>
        <begin position="1"/>
        <end position="38"/>
    </location>
</feature>
<dbReference type="eggNOG" id="COG0723">
    <property type="taxonomic scope" value="Bacteria"/>
</dbReference>
<dbReference type="AlphaFoldDB" id="L8JHN4"/>
<keyword evidence="1" id="KW-0001">2Fe-2S</keyword>
<dbReference type="PROSITE" id="PS51296">
    <property type="entry name" value="RIESKE"/>
    <property type="match status" value="1"/>
</dbReference>
<keyword evidence="4" id="KW-0411">Iron-sulfur</keyword>
<organism evidence="6 7">
    <name type="scientific">Fulvivirga imtechensis AK7</name>
    <dbReference type="NCBI Taxonomy" id="1237149"/>
    <lineage>
        <taxon>Bacteria</taxon>
        <taxon>Pseudomonadati</taxon>
        <taxon>Bacteroidota</taxon>
        <taxon>Cytophagia</taxon>
        <taxon>Cytophagales</taxon>
        <taxon>Fulvivirgaceae</taxon>
        <taxon>Fulvivirga</taxon>
    </lineage>
</organism>
<dbReference type="Proteomes" id="UP000011135">
    <property type="component" value="Unassembled WGS sequence"/>
</dbReference>
<evidence type="ECO:0000313" key="7">
    <source>
        <dbReference type="Proteomes" id="UP000011135"/>
    </source>
</evidence>
<keyword evidence="2" id="KW-0479">Metal-binding</keyword>
<dbReference type="EMBL" id="AMZN01000117">
    <property type="protein sequence ID" value="ELR68366.1"/>
    <property type="molecule type" value="Genomic_DNA"/>
</dbReference>
<dbReference type="SUPFAM" id="SSF50022">
    <property type="entry name" value="ISP domain"/>
    <property type="match status" value="1"/>
</dbReference>
<dbReference type="GO" id="GO:0046872">
    <property type="term" value="F:metal ion binding"/>
    <property type="evidence" value="ECO:0007669"/>
    <property type="project" value="UniProtKB-KW"/>
</dbReference>
<gene>
    <name evidence="6" type="ORF">C900_00465</name>
</gene>